<sequence length="393" mass="44167">MSNNLIASNNKVKTVITKGFGSTVDEASQNALKNALKQVVGSFIDSETLFSKKKEITNGIVELSKTVKKDMQDYSQGSIKYFEILNTEEKNGIFIVKAKVEVLEGEFSRFIKKFAFAESSFPGAEISNVIETNLNNKKSKAELISNKIIQPLTEGTVYDMKIGNWQFINDWQNFCAGNFYYQSLLNGCGIFQNNNVILATVEISVNKNFLNNALNIFEKTKSKTFYLNNNGGFHAVSGRLGKNNDLRIAINQPTSTKIYLFKDIRNELSSYKEYPASNSHPLFFANSLQLKTSKVGILRYGAPSISLLNSKKKEIFRYSCNVYECPYSNNIKFLPISNGVIPQFSLFGCADIGNGCVTTVIPKAKYLVMLNFSTEVLKTIKDIKVEYQKQNNY</sequence>
<protein>
    <submittedName>
        <fullName evidence="1">Uncharacterized protein</fullName>
    </submittedName>
</protein>
<evidence type="ECO:0000313" key="2">
    <source>
        <dbReference type="Proteomes" id="UP000668060"/>
    </source>
</evidence>
<reference evidence="1" key="1">
    <citation type="journal article" date="2021" name="Front. Mar. Sci.">
        <title>Genomes of Diverse Isolates of Prochlorococcus High-Light-Adapted Clade II in the Western Pacific Ocean.</title>
        <authorList>
            <person name="Yan W."/>
            <person name="Feng X."/>
            <person name="Zhang W."/>
            <person name="Nawaz M.Z."/>
            <person name="Luo T."/>
            <person name="Zhang R."/>
            <person name="Jiao N."/>
        </authorList>
    </citation>
    <scope>NUCLEOTIDE SEQUENCE</scope>
    <source>
        <strain evidence="1">CUG1433</strain>
    </source>
</reference>
<dbReference type="EMBL" id="JAEPLN010000001">
    <property type="protein sequence ID" value="MBO6971292.1"/>
    <property type="molecule type" value="Genomic_DNA"/>
</dbReference>
<organism evidence="1 2">
    <name type="scientific">Prochlorococcus marinus CUG1433</name>
    <dbReference type="NCBI Taxonomy" id="2774506"/>
    <lineage>
        <taxon>Bacteria</taxon>
        <taxon>Bacillati</taxon>
        <taxon>Cyanobacteriota</taxon>
        <taxon>Cyanophyceae</taxon>
        <taxon>Synechococcales</taxon>
        <taxon>Prochlorococcaceae</taxon>
        <taxon>Prochlorococcus</taxon>
    </lineage>
</organism>
<comment type="caution">
    <text evidence="1">The sequence shown here is derived from an EMBL/GenBank/DDBJ whole genome shotgun (WGS) entry which is preliminary data.</text>
</comment>
<accession>A0A9D9BWN6</accession>
<dbReference type="Proteomes" id="UP000668060">
    <property type="component" value="Unassembled WGS sequence"/>
</dbReference>
<evidence type="ECO:0000313" key="1">
    <source>
        <dbReference type="EMBL" id="MBO6971292.1"/>
    </source>
</evidence>
<name>A0A9D9BWN6_PROMR</name>
<dbReference type="AlphaFoldDB" id="A0A9D9BWN6"/>
<gene>
    <name evidence="1" type="ORF">JJ842_05125</name>
</gene>
<proteinExistence type="predicted"/>